<keyword evidence="2" id="KW-0285">Flavoprotein</keyword>
<dbReference type="Gene3D" id="3.10.20.30">
    <property type="match status" value="1"/>
</dbReference>
<protein>
    <submittedName>
        <fullName evidence="9">Iron-sulfur oxidoreductase</fullName>
        <ecNumber evidence="9">1.-.-.-</ecNumber>
        <ecNumber evidence="9">1.14.12.7</ecNumber>
    </submittedName>
</protein>
<dbReference type="EC" id="1.14.12.7" evidence="9"/>
<name>A0A378TFG0_9MYCO</name>
<dbReference type="Pfam" id="PF00111">
    <property type="entry name" value="Fer2"/>
    <property type="match status" value="1"/>
</dbReference>
<dbReference type="PROSITE" id="PS00197">
    <property type="entry name" value="2FE2S_FER_1"/>
    <property type="match status" value="1"/>
</dbReference>
<dbReference type="SUPFAM" id="SSF54292">
    <property type="entry name" value="2Fe-2S ferredoxin-like"/>
    <property type="match status" value="1"/>
</dbReference>
<dbReference type="EMBL" id="UGQT01000001">
    <property type="protein sequence ID" value="STZ58553.1"/>
    <property type="molecule type" value="Genomic_DNA"/>
</dbReference>
<sequence>MIGGPQARGGNFVIAVALAPASRGGSVSMHTSTEVGMFMQISPPVDAFPLRPASQYLLIAGGIGITAMRSMFYAIQARGDASVTLVYLVRSRSEAPYMQELLAAADGMAHVFVHATDEHAGERFDLWSVLKEPSAGRVYCCASPTVIEAVRSLTAHWRASRVHFEDFAGVDPLGGDASPFTAVWEPTGQVIHVPADSSLHDALTTAGISVPVSCRAGTCGTCRVRIVSGDADHRDVILDDAQRETQLTSCVSRGHSTITIAPYADNNTGFPSTEQLT</sequence>
<keyword evidence="10" id="KW-1185">Reference proteome</keyword>
<evidence type="ECO:0000256" key="5">
    <source>
        <dbReference type="ARBA" id="ARBA00023002"/>
    </source>
</evidence>
<dbReference type="InterPro" id="IPR012675">
    <property type="entry name" value="Beta-grasp_dom_sf"/>
</dbReference>
<comment type="cofactor">
    <cofactor evidence="1">
        <name>FAD</name>
        <dbReference type="ChEBI" id="CHEBI:57692"/>
    </cofactor>
</comment>
<gene>
    <name evidence="9" type="primary">ophA1_1</name>
    <name evidence="9" type="ORF">NCTC10821_02066</name>
</gene>
<evidence type="ECO:0000313" key="9">
    <source>
        <dbReference type="EMBL" id="STZ58553.1"/>
    </source>
</evidence>
<reference evidence="9 10" key="1">
    <citation type="submission" date="2018-06" db="EMBL/GenBank/DDBJ databases">
        <authorList>
            <consortium name="Pathogen Informatics"/>
            <person name="Doyle S."/>
        </authorList>
    </citation>
    <scope>NUCLEOTIDE SEQUENCE [LARGE SCALE GENOMIC DNA]</scope>
    <source>
        <strain evidence="9 10">NCTC10821</strain>
    </source>
</reference>
<dbReference type="InterPro" id="IPR036010">
    <property type="entry name" value="2Fe-2S_ferredoxin-like_sf"/>
</dbReference>
<evidence type="ECO:0000256" key="3">
    <source>
        <dbReference type="ARBA" id="ARBA00022714"/>
    </source>
</evidence>
<accession>A0A378TFG0</accession>
<evidence type="ECO:0000256" key="1">
    <source>
        <dbReference type="ARBA" id="ARBA00001974"/>
    </source>
</evidence>
<dbReference type="AlphaFoldDB" id="A0A378TFG0"/>
<dbReference type="InterPro" id="IPR050415">
    <property type="entry name" value="MRET"/>
</dbReference>
<keyword evidence="5 9" id="KW-0560">Oxidoreductase</keyword>
<dbReference type="PROSITE" id="PS51085">
    <property type="entry name" value="2FE2S_FER_2"/>
    <property type="match status" value="1"/>
</dbReference>
<evidence type="ECO:0000259" key="8">
    <source>
        <dbReference type="PROSITE" id="PS51085"/>
    </source>
</evidence>
<dbReference type="PRINTS" id="PR00409">
    <property type="entry name" value="PHDIOXRDTASE"/>
</dbReference>
<dbReference type="GO" id="GO:0046872">
    <property type="term" value="F:metal ion binding"/>
    <property type="evidence" value="ECO:0007669"/>
    <property type="project" value="UniProtKB-KW"/>
</dbReference>
<dbReference type="CDD" id="cd00207">
    <property type="entry name" value="fer2"/>
    <property type="match status" value="1"/>
</dbReference>
<dbReference type="GO" id="GO:0018620">
    <property type="term" value="F:phthalate 4,5-dioxygenase activity"/>
    <property type="evidence" value="ECO:0007669"/>
    <property type="project" value="UniProtKB-EC"/>
</dbReference>
<dbReference type="CDD" id="cd06185">
    <property type="entry name" value="PDR_like"/>
    <property type="match status" value="1"/>
</dbReference>
<keyword evidence="7" id="KW-0411">Iron-sulfur</keyword>
<proteinExistence type="predicted"/>
<dbReference type="InterPro" id="IPR039261">
    <property type="entry name" value="FNR_nucleotide-bd"/>
</dbReference>
<dbReference type="SUPFAM" id="SSF52343">
    <property type="entry name" value="Ferredoxin reductase-like, C-terminal NADP-linked domain"/>
    <property type="match status" value="1"/>
</dbReference>
<dbReference type="InterPro" id="IPR006058">
    <property type="entry name" value="2Fe2S_fd_BS"/>
</dbReference>
<evidence type="ECO:0000256" key="6">
    <source>
        <dbReference type="ARBA" id="ARBA00023004"/>
    </source>
</evidence>
<evidence type="ECO:0000313" key="10">
    <source>
        <dbReference type="Proteomes" id="UP000254978"/>
    </source>
</evidence>
<dbReference type="PANTHER" id="PTHR47354:SF1">
    <property type="entry name" value="CARNITINE MONOOXYGENASE REDUCTASE SUBUNIT"/>
    <property type="match status" value="1"/>
</dbReference>
<feature type="domain" description="2Fe-2S ferredoxin-type" evidence="8">
    <location>
        <begin position="178"/>
        <end position="266"/>
    </location>
</feature>
<keyword evidence="3" id="KW-0001">2Fe-2S</keyword>
<dbReference type="GO" id="GO:0051537">
    <property type="term" value="F:2 iron, 2 sulfur cluster binding"/>
    <property type="evidence" value="ECO:0007669"/>
    <property type="project" value="UniProtKB-KW"/>
</dbReference>
<evidence type="ECO:0000256" key="4">
    <source>
        <dbReference type="ARBA" id="ARBA00022723"/>
    </source>
</evidence>
<evidence type="ECO:0000256" key="7">
    <source>
        <dbReference type="ARBA" id="ARBA00023014"/>
    </source>
</evidence>
<dbReference type="EC" id="1.-.-.-" evidence="9"/>
<dbReference type="InterPro" id="IPR001041">
    <property type="entry name" value="2Fe-2S_ferredoxin-type"/>
</dbReference>
<dbReference type="PANTHER" id="PTHR47354">
    <property type="entry name" value="NADH OXIDOREDUCTASE HCR"/>
    <property type="match status" value="1"/>
</dbReference>
<organism evidence="9 10">
    <name type="scientific">Mycolicibacterium tokaiense</name>
    <dbReference type="NCBI Taxonomy" id="39695"/>
    <lineage>
        <taxon>Bacteria</taxon>
        <taxon>Bacillati</taxon>
        <taxon>Actinomycetota</taxon>
        <taxon>Actinomycetes</taxon>
        <taxon>Mycobacteriales</taxon>
        <taxon>Mycobacteriaceae</taxon>
        <taxon>Mycolicibacterium</taxon>
    </lineage>
</organism>
<keyword evidence="6" id="KW-0408">Iron</keyword>
<dbReference type="Proteomes" id="UP000254978">
    <property type="component" value="Unassembled WGS sequence"/>
</dbReference>
<evidence type="ECO:0000256" key="2">
    <source>
        <dbReference type="ARBA" id="ARBA00022630"/>
    </source>
</evidence>
<keyword evidence="4" id="KW-0479">Metal-binding</keyword>
<dbReference type="Gene3D" id="3.40.50.80">
    <property type="entry name" value="Nucleotide-binding domain of ferredoxin-NADP reductase (FNR) module"/>
    <property type="match status" value="1"/>
</dbReference>